<evidence type="ECO:0000313" key="4">
    <source>
        <dbReference type="EMBL" id="VGO15610.1"/>
    </source>
</evidence>
<dbReference type="AlphaFoldDB" id="A0A6C2U6G4"/>
<comment type="similarity">
    <text evidence="1">Belongs to the polysaccharide synthase family.</text>
</comment>
<dbReference type="InterPro" id="IPR003869">
    <property type="entry name" value="Polysac_CapD-like"/>
</dbReference>
<sequence length="637" mass="70897">MFNIHLKNPNSYLMLLADVAMVSLALVGAYALRFDFFSDPVFLEGRYDTQLIRALAVVVPYKMVIFGLFGLYRGMWRYTNLRDMRKLAVAVMLSSMLMVSYIAYRYHFVGFARSVYVLDALLTFVLVAAVRISIRIGFGYRQFGSVGAMLKQSLPRQQRTLVIGAGYSGERLFRELQSDIRNPYQIIAYLDDDPKKHGRSLHGCRIFGAVDKLGQAIRKYEAELILIAISNVDGGRLRSIIEACEASGLPFKKVPNAQSIIDGTVSMKELRDVDFSDLLGRPAVKLDTSAIANYLEDRTVLITGAGGSIGSELVRQVIRFNPARLVLVDSCEENLFNIQMELQGVHGFEGIVPVIARVQDEPVMKKMFECFRPSTVYHAAAYKHVPLMENNPWQAIDNNVIGSYTVMKCAHEAGVKRFVLVSTDKAVRPTNIMGASKRMTELVLHAIAKQSSTAFMAVRFGNVLGSSGSVIPIFRKQIARGGPVTVTHPEMTRYFMTIPEAAQLILQAGALGQGGEIFILKMGTPVKIANMARDLIRLSGKEPDTEIEVRFTGIREGEKLYEELITEGEGIVQTNHEKIMVLRTEDESVYAEFQGALEERINELRSAAATHDACAIKSVVERIVPEYARQDCGSVMM</sequence>
<name>A0A6C2U6G4_PONDE</name>
<dbReference type="PANTHER" id="PTHR43318">
    <property type="entry name" value="UDP-N-ACETYLGLUCOSAMINE 4,6-DEHYDRATASE"/>
    <property type="match status" value="1"/>
</dbReference>
<protein>
    <submittedName>
        <fullName evidence="4">UDP-N-acetyl-alpha-D-glucosamine C6 dehydratase</fullName>
    </submittedName>
</protein>
<dbReference type="InterPro" id="IPR036291">
    <property type="entry name" value="NAD(P)-bd_dom_sf"/>
</dbReference>
<proteinExistence type="inferred from homology"/>
<keyword evidence="5" id="KW-1185">Reference proteome</keyword>
<gene>
    <name evidence="4" type="primary">pglF</name>
    <name evidence="4" type="ORF">PDESU_04195</name>
</gene>
<feature type="transmembrane region" description="Helical" evidence="2">
    <location>
        <begin position="12"/>
        <end position="32"/>
    </location>
</feature>
<dbReference type="Gene3D" id="3.40.50.720">
    <property type="entry name" value="NAD(P)-binding Rossmann-like Domain"/>
    <property type="match status" value="2"/>
</dbReference>
<keyword evidence="2" id="KW-0812">Transmembrane</keyword>
<dbReference type="SUPFAM" id="SSF51735">
    <property type="entry name" value="NAD(P)-binding Rossmann-fold domains"/>
    <property type="match status" value="2"/>
</dbReference>
<organism evidence="4 5">
    <name type="scientific">Pontiella desulfatans</name>
    <dbReference type="NCBI Taxonomy" id="2750659"/>
    <lineage>
        <taxon>Bacteria</taxon>
        <taxon>Pseudomonadati</taxon>
        <taxon>Kiritimatiellota</taxon>
        <taxon>Kiritimatiellia</taxon>
        <taxon>Kiritimatiellales</taxon>
        <taxon>Pontiellaceae</taxon>
        <taxon>Pontiella</taxon>
    </lineage>
</organism>
<dbReference type="RefSeq" id="WP_136081161.1">
    <property type="nucleotide sequence ID" value="NZ_CAAHFG010000002.1"/>
</dbReference>
<dbReference type="Pfam" id="PF13727">
    <property type="entry name" value="CoA_binding_3"/>
    <property type="match status" value="1"/>
</dbReference>
<evidence type="ECO:0000313" key="5">
    <source>
        <dbReference type="Proteomes" id="UP000366872"/>
    </source>
</evidence>
<feature type="transmembrane region" description="Helical" evidence="2">
    <location>
        <begin position="87"/>
        <end position="104"/>
    </location>
</feature>
<feature type="domain" description="Polysaccharide biosynthesis protein CapD-like" evidence="3">
    <location>
        <begin position="300"/>
        <end position="582"/>
    </location>
</feature>
<dbReference type="EMBL" id="CAAHFG010000002">
    <property type="protein sequence ID" value="VGO15610.1"/>
    <property type="molecule type" value="Genomic_DNA"/>
</dbReference>
<feature type="transmembrane region" description="Helical" evidence="2">
    <location>
        <begin position="52"/>
        <end position="75"/>
    </location>
</feature>
<dbReference type="PANTHER" id="PTHR43318:SF1">
    <property type="entry name" value="POLYSACCHARIDE BIOSYNTHESIS PROTEIN EPSC-RELATED"/>
    <property type="match status" value="1"/>
</dbReference>
<dbReference type="InterPro" id="IPR051203">
    <property type="entry name" value="Polysaccharide_Synthase-Rel"/>
</dbReference>
<dbReference type="Pfam" id="PF02719">
    <property type="entry name" value="Polysacc_synt_2"/>
    <property type="match status" value="1"/>
</dbReference>
<keyword evidence="2" id="KW-1133">Transmembrane helix</keyword>
<dbReference type="Proteomes" id="UP000366872">
    <property type="component" value="Unassembled WGS sequence"/>
</dbReference>
<dbReference type="CDD" id="cd05237">
    <property type="entry name" value="UDP_invert_4-6DH_SDR_e"/>
    <property type="match status" value="1"/>
</dbReference>
<accession>A0A6C2U6G4</accession>
<evidence type="ECO:0000256" key="1">
    <source>
        <dbReference type="ARBA" id="ARBA00007430"/>
    </source>
</evidence>
<keyword evidence="2" id="KW-0472">Membrane</keyword>
<reference evidence="4 5" key="1">
    <citation type="submission" date="2019-04" db="EMBL/GenBank/DDBJ databases">
        <authorList>
            <person name="Van Vliet M D."/>
        </authorList>
    </citation>
    <scope>NUCLEOTIDE SEQUENCE [LARGE SCALE GENOMIC DNA]</scope>
    <source>
        <strain evidence="4 5">F1</strain>
    </source>
</reference>
<evidence type="ECO:0000256" key="2">
    <source>
        <dbReference type="SAM" id="Phobius"/>
    </source>
</evidence>
<evidence type="ECO:0000259" key="3">
    <source>
        <dbReference type="Pfam" id="PF02719"/>
    </source>
</evidence>